<dbReference type="PANTHER" id="PTHR40455">
    <property type="entry name" value="ANTITOXIN HIGA"/>
    <property type="match status" value="1"/>
</dbReference>
<accession>A0ABM9AWP2</accession>
<dbReference type="PROSITE" id="PS50943">
    <property type="entry name" value="HTH_CROC1"/>
    <property type="match status" value="1"/>
</dbReference>
<dbReference type="InterPro" id="IPR010982">
    <property type="entry name" value="Lambda_DNA-bd_dom_sf"/>
</dbReference>
<proteinExistence type="predicted"/>
<keyword evidence="3" id="KW-1185">Reference proteome</keyword>
<dbReference type="InterPro" id="IPR001387">
    <property type="entry name" value="Cro/C1-type_HTH"/>
</dbReference>
<organism evidence="2 3">
    <name type="scientific">Neolewinella maritima</name>
    <dbReference type="NCBI Taxonomy" id="1383882"/>
    <lineage>
        <taxon>Bacteria</taxon>
        <taxon>Pseudomonadati</taxon>
        <taxon>Bacteroidota</taxon>
        <taxon>Saprospiria</taxon>
        <taxon>Saprospirales</taxon>
        <taxon>Lewinellaceae</taxon>
        <taxon>Neolewinella</taxon>
    </lineage>
</organism>
<comment type="caution">
    <text evidence="2">The sequence shown here is derived from an EMBL/GenBank/DDBJ whole genome shotgun (WGS) entry which is preliminary data.</text>
</comment>
<dbReference type="SUPFAM" id="SSF47413">
    <property type="entry name" value="lambda repressor-like DNA-binding domains"/>
    <property type="match status" value="1"/>
</dbReference>
<dbReference type="PANTHER" id="PTHR40455:SF1">
    <property type="entry name" value="ANTITOXIN HIGA"/>
    <property type="match status" value="1"/>
</dbReference>
<dbReference type="Proteomes" id="UP000837803">
    <property type="component" value="Unassembled WGS sequence"/>
</dbReference>
<feature type="domain" description="HTH cro/C1-type" evidence="1">
    <location>
        <begin position="61"/>
        <end position="114"/>
    </location>
</feature>
<reference evidence="2" key="1">
    <citation type="submission" date="2021-12" db="EMBL/GenBank/DDBJ databases">
        <authorList>
            <person name="Rodrigo-Torres L."/>
            <person name="Arahal R. D."/>
            <person name="Lucena T."/>
        </authorList>
    </citation>
    <scope>NUCLEOTIDE SEQUENCE</scope>
    <source>
        <strain evidence="2">CECT 8419</strain>
    </source>
</reference>
<dbReference type="RefSeq" id="WP_238749107.1">
    <property type="nucleotide sequence ID" value="NZ_CAKLPZ010000001.1"/>
</dbReference>
<dbReference type="InterPro" id="IPR039060">
    <property type="entry name" value="Antitox_HigA"/>
</dbReference>
<name>A0ABM9AWP2_9BACT</name>
<dbReference type="SMART" id="SM00530">
    <property type="entry name" value="HTH_XRE"/>
    <property type="match status" value="1"/>
</dbReference>
<evidence type="ECO:0000313" key="3">
    <source>
        <dbReference type="Proteomes" id="UP000837803"/>
    </source>
</evidence>
<evidence type="ECO:0000259" key="1">
    <source>
        <dbReference type="PROSITE" id="PS50943"/>
    </source>
</evidence>
<dbReference type="EMBL" id="CAKLPZ010000001">
    <property type="protein sequence ID" value="CAH0998889.1"/>
    <property type="molecule type" value="Genomic_DNA"/>
</dbReference>
<protein>
    <recommendedName>
        <fullName evidence="1">HTH cro/C1-type domain-containing protein</fullName>
    </recommendedName>
</protein>
<dbReference type="Gene3D" id="1.10.260.40">
    <property type="entry name" value="lambda repressor-like DNA-binding domains"/>
    <property type="match status" value="1"/>
</dbReference>
<sequence>MNVKPIRNEQEYDTALARLDEIFDAPSNTAAGDEAEVLTLIIESYEAKHHPIAPPDPIETIRLRMDERNIKQKDLIGIIGGKSRVSEVLNRKKRLTLDMIRRLHDALDLPVEVLVTDYELNTQ</sequence>
<gene>
    <name evidence="2" type="ORF">LEM8419_00201</name>
</gene>
<evidence type="ECO:0000313" key="2">
    <source>
        <dbReference type="EMBL" id="CAH0998889.1"/>
    </source>
</evidence>